<name>A0A512DHE5_9PROT</name>
<comment type="caution">
    <text evidence="1">The sequence shown here is derived from an EMBL/GenBank/DDBJ whole genome shotgun (WGS) entry which is preliminary data.</text>
</comment>
<evidence type="ECO:0000313" key="2">
    <source>
        <dbReference type="Proteomes" id="UP000321523"/>
    </source>
</evidence>
<gene>
    <name evidence="1" type="ORF">SAE02_00490</name>
</gene>
<dbReference type="AlphaFoldDB" id="A0A512DHE5"/>
<keyword evidence="2" id="KW-1185">Reference proteome</keyword>
<dbReference type="EMBL" id="BJYZ01000001">
    <property type="protein sequence ID" value="GEO35901.1"/>
    <property type="molecule type" value="Genomic_DNA"/>
</dbReference>
<dbReference type="OrthoDB" id="7354438at2"/>
<protein>
    <submittedName>
        <fullName evidence="1">Uncharacterized protein</fullName>
    </submittedName>
</protein>
<accession>A0A512DHE5</accession>
<dbReference type="RefSeq" id="WP_044431347.1">
    <property type="nucleotide sequence ID" value="NZ_BJYZ01000001.1"/>
</dbReference>
<dbReference type="Proteomes" id="UP000321523">
    <property type="component" value="Unassembled WGS sequence"/>
</dbReference>
<sequence>MDRLLGYLRQDFGKRHVCLSKQPDGQEILNFQAMGRNGNWPVAIGLEQDDSVLSICSTLPLTISHGRRQAITELVTRLNDAAEEGHFEAPDAAGRIRYRSRHDVPASAGTAGPRLAIERHVSIVDGDLSSFFAVAAGGQTPVEAVDQLERMRRYG</sequence>
<proteinExistence type="predicted"/>
<reference evidence="1 2" key="1">
    <citation type="submission" date="2019-07" db="EMBL/GenBank/DDBJ databases">
        <title>Whole genome shotgun sequence of Skermanella aerolata NBRC 106429.</title>
        <authorList>
            <person name="Hosoyama A."/>
            <person name="Uohara A."/>
            <person name="Ohji S."/>
            <person name="Ichikawa N."/>
        </authorList>
    </citation>
    <scope>NUCLEOTIDE SEQUENCE [LARGE SCALE GENOMIC DNA]</scope>
    <source>
        <strain evidence="1 2">NBRC 106429</strain>
    </source>
</reference>
<evidence type="ECO:0000313" key="1">
    <source>
        <dbReference type="EMBL" id="GEO35901.1"/>
    </source>
</evidence>
<organism evidence="1 2">
    <name type="scientific">Skermanella aerolata</name>
    <dbReference type="NCBI Taxonomy" id="393310"/>
    <lineage>
        <taxon>Bacteria</taxon>
        <taxon>Pseudomonadati</taxon>
        <taxon>Pseudomonadota</taxon>
        <taxon>Alphaproteobacteria</taxon>
        <taxon>Rhodospirillales</taxon>
        <taxon>Azospirillaceae</taxon>
        <taxon>Skermanella</taxon>
    </lineage>
</organism>